<dbReference type="SUPFAM" id="SSF52047">
    <property type="entry name" value="RNI-like"/>
    <property type="match status" value="1"/>
</dbReference>
<dbReference type="Proteomes" id="UP001148786">
    <property type="component" value="Unassembled WGS sequence"/>
</dbReference>
<organism evidence="1 2">
    <name type="scientific">Agrocybe chaxingu</name>
    <dbReference type="NCBI Taxonomy" id="84603"/>
    <lineage>
        <taxon>Eukaryota</taxon>
        <taxon>Fungi</taxon>
        <taxon>Dikarya</taxon>
        <taxon>Basidiomycota</taxon>
        <taxon>Agaricomycotina</taxon>
        <taxon>Agaricomycetes</taxon>
        <taxon>Agaricomycetidae</taxon>
        <taxon>Agaricales</taxon>
        <taxon>Agaricineae</taxon>
        <taxon>Strophariaceae</taxon>
        <taxon>Agrocybe</taxon>
    </lineage>
</organism>
<evidence type="ECO:0000313" key="2">
    <source>
        <dbReference type="Proteomes" id="UP001148786"/>
    </source>
</evidence>
<dbReference type="EMBL" id="JANKHO010000407">
    <property type="protein sequence ID" value="KAJ3510324.1"/>
    <property type="molecule type" value="Genomic_DNA"/>
</dbReference>
<accession>A0A9W8K1I3</accession>
<proteinExistence type="predicted"/>
<comment type="caution">
    <text evidence="1">The sequence shown here is derived from an EMBL/GenBank/DDBJ whole genome shotgun (WGS) entry which is preliminary data.</text>
</comment>
<keyword evidence="2" id="KW-1185">Reference proteome</keyword>
<dbReference type="InterPro" id="IPR032675">
    <property type="entry name" value="LRR_dom_sf"/>
</dbReference>
<dbReference type="Gene3D" id="3.80.10.10">
    <property type="entry name" value="Ribonuclease Inhibitor"/>
    <property type="match status" value="1"/>
</dbReference>
<sequence>MSVMEVNSANLQTADAHTSFDMAEASPLESPQDDSFVSVTLPDDILLDSGPTVPPPEFQADVELLSLVPVIEKLNHASIFESGENRIMGEITEPEWTSLKSLQIWPSSLQQGSGEALFPSLEQLSILGATSSLFYLHLFLSPSLTSVEFTGITETSQPAIASFLIVLGSQAPSLHHLELGSLYLSPTIIASLQQCKSLRHFILDDLKLAPELNLLDVLKSLPLLTVLTTSLHPENAEDAPCERPGGFYDQTSCLDPTSHSLKTLHLSGPSPSINEMVQGAVTAYDTVKDLKIIMTVKRPTKRPANKHRQAMLEAKALNEAFDFLLQLRLGRWAESLTSLAIGIEDTPTFPEWLFEALEDLRLLKHIQLWGAATKDLDGSLRRLSGSSWRKSIESLHFPLEGYQEEYSTITVDTLVHFSAICPKLESLRVLVDIQPSSDRPFGAFTLAEGQNANNLSPSHLCKLSVGSPSFRSMDVANLAALAFELSAHFPYLETIETYESYSGALWKDIDSLMRMSRASAKLALERLTVVVGDGPSA</sequence>
<reference evidence="1" key="1">
    <citation type="submission" date="2022-07" db="EMBL/GenBank/DDBJ databases">
        <title>Genome Sequence of Agrocybe chaxingu.</title>
        <authorList>
            <person name="Buettner E."/>
        </authorList>
    </citation>
    <scope>NUCLEOTIDE SEQUENCE</scope>
    <source>
        <strain evidence="1">MP-N11</strain>
    </source>
</reference>
<protein>
    <submittedName>
        <fullName evidence="1">Uncharacterized protein</fullName>
    </submittedName>
</protein>
<evidence type="ECO:0000313" key="1">
    <source>
        <dbReference type="EMBL" id="KAJ3510324.1"/>
    </source>
</evidence>
<dbReference type="OrthoDB" id="3006497at2759"/>
<name>A0A9W8K1I3_9AGAR</name>
<dbReference type="AlphaFoldDB" id="A0A9W8K1I3"/>
<gene>
    <name evidence="1" type="ORF">NLJ89_g4745</name>
</gene>